<gene>
    <name evidence="1" type="ORF">EYD45_13070</name>
</gene>
<dbReference type="EMBL" id="SIRT01000012">
    <property type="protein sequence ID" value="TBN01334.1"/>
    <property type="molecule type" value="Genomic_DNA"/>
</dbReference>
<dbReference type="PANTHER" id="PTHR39186:SF1">
    <property type="entry name" value="DUF2071 DOMAIN-CONTAINING PROTEIN"/>
    <property type="match status" value="1"/>
</dbReference>
<dbReference type="PANTHER" id="PTHR39186">
    <property type="entry name" value="DUF2071 FAMILY PROTEIN"/>
    <property type="match status" value="1"/>
</dbReference>
<dbReference type="OrthoDB" id="1421826at2"/>
<comment type="caution">
    <text evidence="1">The sequence shown here is derived from an EMBL/GenBank/DDBJ whole genome shotgun (WGS) entry which is preliminary data.</text>
</comment>
<evidence type="ECO:0000313" key="2">
    <source>
        <dbReference type="Proteomes" id="UP000291142"/>
    </source>
</evidence>
<proteinExistence type="predicted"/>
<dbReference type="Proteomes" id="UP000291142">
    <property type="component" value="Unassembled WGS sequence"/>
</dbReference>
<evidence type="ECO:0000313" key="1">
    <source>
        <dbReference type="EMBL" id="TBN01334.1"/>
    </source>
</evidence>
<name>A0A4Q9FDS6_9FLAO</name>
<organism evidence="1 2">
    <name type="scientific">Hyunsoonleella flava</name>
    <dbReference type="NCBI Taxonomy" id="2527939"/>
    <lineage>
        <taxon>Bacteria</taxon>
        <taxon>Pseudomonadati</taxon>
        <taxon>Bacteroidota</taxon>
        <taxon>Flavobacteriia</taxon>
        <taxon>Flavobacteriales</taxon>
        <taxon>Flavobacteriaceae</taxon>
    </lineage>
</organism>
<protein>
    <submittedName>
        <fullName evidence="1">DUF2071 domain-containing protein</fullName>
    </submittedName>
</protein>
<accession>A0A4Q9FDS6</accession>
<dbReference type="Pfam" id="PF09844">
    <property type="entry name" value="DUF2071"/>
    <property type="match status" value="1"/>
</dbReference>
<reference evidence="1 2" key="1">
    <citation type="submission" date="2019-02" db="EMBL/GenBank/DDBJ databases">
        <title>Hyunsoonleella sp., isolated from marine sediment.</title>
        <authorList>
            <person name="Liu B.-T."/>
        </authorList>
    </citation>
    <scope>NUCLEOTIDE SEQUENCE [LARGE SCALE GENOMIC DNA]</scope>
    <source>
        <strain evidence="1 2">T58</strain>
    </source>
</reference>
<dbReference type="RefSeq" id="WP_130965010.1">
    <property type="nucleotide sequence ID" value="NZ_SIRT01000012.1"/>
</dbReference>
<keyword evidence="2" id="KW-1185">Reference proteome</keyword>
<dbReference type="InterPro" id="IPR018644">
    <property type="entry name" value="DUF2071"/>
</dbReference>
<dbReference type="AlphaFoldDB" id="A0A4Q9FDS6"/>
<sequence>MTFLRAYWKNLILINYEIPQELLLPYLPKGTVLDFYNGKCYVSLVGFMFQDTKVLGLKLFNHVNFEEVNLRFYVKRNNKRGVVFIKEIVPKPLITFIANSIYKEHYQTLEMQHRWTYGEKTKNFEYQWLINDTWQSIAVQTEKNLSPIPKNSIEEFITEHYFGYTKHGNTTFEYEVEHLRWQQLKVKRFEIHMDFENTYESDFKFLNQSKPESVILATGSKICVKSKKKI</sequence>